<evidence type="ECO:0000256" key="6">
    <source>
        <dbReference type="RuleBase" id="RU365090"/>
    </source>
</evidence>
<comment type="similarity">
    <text evidence="3 6">Belongs to the MoeA family.</text>
</comment>
<evidence type="ECO:0000256" key="2">
    <source>
        <dbReference type="ARBA" id="ARBA00005046"/>
    </source>
</evidence>
<dbReference type="Gene3D" id="2.40.340.10">
    <property type="entry name" value="MoeA, C-terminal, domain IV"/>
    <property type="match status" value="1"/>
</dbReference>
<evidence type="ECO:0000313" key="8">
    <source>
        <dbReference type="EMBL" id="GGD92323.1"/>
    </source>
</evidence>
<dbReference type="RefSeq" id="WP_188441181.1">
    <property type="nucleotide sequence ID" value="NZ_BMGK01000005.1"/>
</dbReference>
<dbReference type="InterPro" id="IPR008284">
    <property type="entry name" value="MoCF_biosynth_CS"/>
</dbReference>
<comment type="caution">
    <text evidence="8">The sequence shown here is derived from an EMBL/GenBank/DDBJ whole genome shotgun (WGS) entry which is preliminary data.</text>
</comment>
<dbReference type="InterPro" id="IPR036135">
    <property type="entry name" value="MoeA_linker/N_sf"/>
</dbReference>
<keyword evidence="6" id="KW-0500">Molybdenum</keyword>
<dbReference type="UniPathway" id="UPA00344"/>
<dbReference type="SMART" id="SM00852">
    <property type="entry name" value="MoCF_biosynth"/>
    <property type="match status" value="1"/>
</dbReference>
<dbReference type="Gene3D" id="3.90.105.10">
    <property type="entry name" value="Molybdopterin biosynthesis moea protein, domain 2"/>
    <property type="match status" value="1"/>
</dbReference>
<dbReference type="InterPro" id="IPR036688">
    <property type="entry name" value="MoeA_C_domain_IV_sf"/>
</dbReference>
<sequence length="391" mass="42959">MISVSEAIRLIKKHAIHSNSGEVPLLDALGCVAAESILALTDTPPFDNSAMDGYAFSYEHWDKTSPLKIVGEIQAGTKSDYTLKTQEASRIFTGAPVPEGADTVVMQEKTDRKENLLIITDPNIQANLNIRPQGSQTKQGDLALSKDQLITPATISYLAGMGLDKIKVYKKPTVGIILTGKELIKPGQTLEKGKIYESNGIGLQAALRNLHIETASILTVDDKEEELVNAIKKMMYFDILILTGGVSVGEYDLVPAALEQCGVKKVFHKIKQKPGKPIYFGVHSKGIVFGLPGNPAAVMSSFYYYIQTAIGLFMKRDLVKKIELPLDKEYTKRPGLTYFLNGKTTQTGVEILSSQLSYMLNSFAVADCLVELEEDKEFFEKGTLVDVLKFI</sequence>
<evidence type="ECO:0000259" key="7">
    <source>
        <dbReference type="SMART" id="SM00852"/>
    </source>
</evidence>
<comment type="cofactor">
    <cofactor evidence="6">
        <name>Mg(2+)</name>
        <dbReference type="ChEBI" id="CHEBI:18420"/>
    </cofactor>
</comment>
<keyword evidence="6" id="KW-0808">Transferase</keyword>
<dbReference type="InterPro" id="IPR036425">
    <property type="entry name" value="MoaB/Mog-like_dom_sf"/>
</dbReference>
<dbReference type="SUPFAM" id="SSF63882">
    <property type="entry name" value="MoeA N-terminal region -like"/>
    <property type="match status" value="1"/>
</dbReference>
<dbReference type="InterPro" id="IPR001453">
    <property type="entry name" value="MoaB/Mog_dom"/>
</dbReference>
<proteinExistence type="inferred from homology"/>
<dbReference type="NCBIfam" id="TIGR00177">
    <property type="entry name" value="molyb_syn"/>
    <property type="match status" value="1"/>
</dbReference>
<dbReference type="SUPFAM" id="SSF63867">
    <property type="entry name" value="MoeA C-terminal domain-like"/>
    <property type="match status" value="1"/>
</dbReference>
<dbReference type="PANTHER" id="PTHR10192">
    <property type="entry name" value="MOLYBDOPTERIN BIOSYNTHESIS PROTEIN"/>
    <property type="match status" value="1"/>
</dbReference>
<dbReference type="GO" id="GO:0046872">
    <property type="term" value="F:metal ion binding"/>
    <property type="evidence" value="ECO:0007669"/>
    <property type="project" value="UniProtKB-UniRule"/>
</dbReference>
<dbReference type="PROSITE" id="PS01079">
    <property type="entry name" value="MOCF_BIOSYNTHESIS_2"/>
    <property type="match status" value="1"/>
</dbReference>
<dbReference type="CDD" id="cd00887">
    <property type="entry name" value="MoeA"/>
    <property type="match status" value="1"/>
</dbReference>
<dbReference type="InterPro" id="IPR038987">
    <property type="entry name" value="MoeA-like"/>
</dbReference>
<keyword evidence="6" id="KW-0460">Magnesium</keyword>
<dbReference type="AlphaFoldDB" id="A0A8J2V9N6"/>
<dbReference type="PANTHER" id="PTHR10192:SF5">
    <property type="entry name" value="GEPHYRIN"/>
    <property type="match status" value="1"/>
</dbReference>
<comment type="function">
    <text evidence="1 6">Catalyzes the insertion of molybdate into adenylated molybdopterin with the concomitant release of AMP.</text>
</comment>
<dbReference type="Proteomes" id="UP000652231">
    <property type="component" value="Unassembled WGS sequence"/>
</dbReference>
<dbReference type="GO" id="GO:0006777">
    <property type="term" value="P:Mo-molybdopterin cofactor biosynthetic process"/>
    <property type="evidence" value="ECO:0007669"/>
    <property type="project" value="UniProtKB-UniRule"/>
</dbReference>
<dbReference type="InterPro" id="IPR005110">
    <property type="entry name" value="MoeA_linker/N"/>
</dbReference>
<dbReference type="Pfam" id="PF03453">
    <property type="entry name" value="MoeA_N"/>
    <property type="match status" value="1"/>
</dbReference>
<dbReference type="GO" id="GO:0005829">
    <property type="term" value="C:cytosol"/>
    <property type="evidence" value="ECO:0007669"/>
    <property type="project" value="TreeGrafter"/>
</dbReference>
<dbReference type="Pfam" id="PF03454">
    <property type="entry name" value="MoeA_C"/>
    <property type="match status" value="1"/>
</dbReference>
<comment type="pathway">
    <text evidence="2 6">Cofactor biosynthesis; molybdopterin biosynthesis.</text>
</comment>
<evidence type="ECO:0000313" key="9">
    <source>
        <dbReference type="Proteomes" id="UP000652231"/>
    </source>
</evidence>
<dbReference type="Pfam" id="PF00994">
    <property type="entry name" value="MoCF_biosynth"/>
    <property type="match status" value="1"/>
</dbReference>
<evidence type="ECO:0000256" key="5">
    <source>
        <dbReference type="ARBA" id="ARBA00047317"/>
    </source>
</evidence>
<reference evidence="8" key="1">
    <citation type="journal article" date="2014" name="Int. J. Syst. Evol. Microbiol.">
        <title>Complete genome sequence of Corynebacterium casei LMG S-19264T (=DSM 44701T), isolated from a smear-ripened cheese.</title>
        <authorList>
            <consortium name="US DOE Joint Genome Institute (JGI-PGF)"/>
            <person name="Walter F."/>
            <person name="Albersmeier A."/>
            <person name="Kalinowski J."/>
            <person name="Ruckert C."/>
        </authorList>
    </citation>
    <scope>NUCLEOTIDE SEQUENCE</scope>
    <source>
        <strain evidence="8">CGMCC 1.12924</strain>
    </source>
</reference>
<gene>
    <name evidence="8" type="ORF">GCM10011312_15170</name>
</gene>
<reference evidence="8" key="2">
    <citation type="submission" date="2020-09" db="EMBL/GenBank/DDBJ databases">
        <authorList>
            <person name="Sun Q."/>
            <person name="Zhou Y."/>
        </authorList>
    </citation>
    <scope>NUCLEOTIDE SEQUENCE</scope>
    <source>
        <strain evidence="8">CGMCC 1.12924</strain>
    </source>
</reference>
<dbReference type="FunFam" id="2.170.190.11:FF:000001">
    <property type="entry name" value="Molybdopterin molybdenumtransferase"/>
    <property type="match status" value="1"/>
</dbReference>
<accession>A0A8J2V9N6</accession>
<evidence type="ECO:0000256" key="1">
    <source>
        <dbReference type="ARBA" id="ARBA00002901"/>
    </source>
</evidence>
<organism evidence="8 9">
    <name type="scientific">Planktosalinus lacus</name>
    <dbReference type="NCBI Taxonomy" id="1526573"/>
    <lineage>
        <taxon>Bacteria</taxon>
        <taxon>Pseudomonadati</taxon>
        <taxon>Bacteroidota</taxon>
        <taxon>Flavobacteriia</taxon>
        <taxon>Flavobacteriales</taxon>
        <taxon>Flavobacteriaceae</taxon>
        <taxon>Planktosalinus</taxon>
    </lineage>
</organism>
<name>A0A8J2V9N6_9FLAO</name>
<keyword evidence="9" id="KW-1185">Reference proteome</keyword>
<protein>
    <recommendedName>
        <fullName evidence="6">Molybdopterin molybdenumtransferase</fullName>
        <ecNumber evidence="6">2.10.1.1</ecNumber>
    </recommendedName>
</protein>
<dbReference type="GO" id="GO:0061599">
    <property type="term" value="F:molybdopterin molybdotransferase activity"/>
    <property type="evidence" value="ECO:0007669"/>
    <property type="project" value="UniProtKB-UniRule"/>
</dbReference>
<evidence type="ECO:0000256" key="3">
    <source>
        <dbReference type="ARBA" id="ARBA00010763"/>
    </source>
</evidence>
<dbReference type="Gene3D" id="2.170.190.11">
    <property type="entry name" value="Molybdopterin biosynthesis moea protein, domain 3"/>
    <property type="match status" value="1"/>
</dbReference>
<dbReference type="SUPFAM" id="SSF53218">
    <property type="entry name" value="Molybdenum cofactor biosynthesis proteins"/>
    <property type="match status" value="1"/>
</dbReference>
<feature type="domain" description="MoaB/Mog" evidence="7">
    <location>
        <begin position="175"/>
        <end position="312"/>
    </location>
</feature>
<comment type="catalytic activity">
    <reaction evidence="5">
        <text>adenylyl-molybdopterin + molybdate = Mo-molybdopterin + AMP + H(+)</text>
        <dbReference type="Rhea" id="RHEA:35047"/>
        <dbReference type="ChEBI" id="CHEBI:15378"/>
        <dbReference type="ChEBI" id="CHEBI:36264"/>
        <dbReference type="ChEBI" id="CHEBI:62727"/>
        <dbReference type="ChEBI" id="CHEBI:71302"/>
        <dbReference type="ChEBI" id="CHEBI:456215"/>
        <dbReference type="EC" id="2.10.1.1"/>
    </reaction>
</comment>
<evidence type="ECO:0000256" key="4">
    <source>
        <dbReference type="ARBA" id="ARBA00023150"/>
    </source>
</evidence>
<keyword evidence="6" id="KW-0479">Metal-binding</keyword>
<keyword evidence="4 6" id="KW-0501">Molybdenum cofactor biosynthesis</keyword>
<dbReference type="EC" id="2.10.1.1" evidence="6"/>
<dbReference type="InterPro" id="IPR005111">
    <property type="entry name" value="MoeA_C_domain_IV"/>
</dbReference>
<dbReference type="EMBL" id="BMGK01000005">
    <property type="protein sequence ID" value="GGD92323.1"/>
    <property type="molecule type" value="Genomic_DNA"/>
</dbReference>
<dbReference type="Gene3D" id="3.40.980.10">
    <property type="entry name" value="MoaB/Mog-like domain"/>
    <property type="match status" value="1"/>
</dbReference>